<evidence type="ECO:0008006" key="3">
    <source>
        <dbReference type="Google" id="ProtNLM"/>
    </source>
</evidence>
<sequence>MPDNKLETAKNIGVSVAGSIGGNKVADKLHLGNVGHIAGGIGGGILASEAENKAENK</sequence>
<proteinExistence type="predicted"/>
<organism evidence="1 2">
    <name type="scientific">Hyphopichia burtonii NRRL Y-1933</name>
    <dbReference type="NCBI Taxonomy" id="984485"/>
    <lineage>
        <taxon>Eukaryota</taxon>
        <taxon>Fungi</taxon>
        <taxon>Dikarya</taxon>
        <taxon>Ascomycota</taxon>
        <taxon>Saccharomycotina</taxon>
        <taxon>Pichiomycetes</taxon>
        <taxon>Debaryomycetaceae</taxon>
        <taxon>Hyphopichia</taxon>
    </lineage>
</organism>
<keyword evidence="2" id="KW-1185">Reference proteome</keyword>
<dbReference type="GeneID" id="30998533"/>
<dbReference type="EMBL" id="KV454543">
    <property type="protein sequence ID" value="ODV66072.1"/>
    <property type="molecule type" value="Genomic_DNA"/>
</dbReference>
<feature type="non-terminal residue" evidence="1">
    <location>
        <position position="57"/>
    </location>
</feature>
<evidence type="ECO:0000313" key="2">
    <source>
        <dbReference type="Proteomes" id="UP000095085"/>
    </source>
</evidence>
<dbReference type="OrthoDB" id="4025483at2759"/>
<protein>
    <recommendedName>
        <fullName evidence="3">Glycine zipper 2TM domain-containing protein</fullName>
    </recommendedName>
</protein>
<gene>
    <name evidence="1" type="ORF">HYPBUDRAFT_97076</name>
</gene>
<evidence type="ECO:0000313" key="1">
    <source>
        <dbReference type="EMBL" id="ODV66072.1"/>
    </source>
</evidence>
<dbReference type="RefSeq" id="XP_020075139.1">
    <property type="nucleotide sequence ID" value="XM_020223984.1"/>
</dbReference>
<reference evidence="2" key="1">
    <citation type="submission" date="2016-05" db="EMBL/GenBank/DDBJ databases">
        <title>Comparative genomics of biotechnologically important yeasts.</title>
        <authorList>
            <consortium name="DOE Joint Genome Institute"/>
            <person name="Riley R."/>
            <person name="Haridas S."/>
            <person name="Wolfe K.H."/>
            <person name="Lopes M.R."/>
            <person name="Hittinger C.T."/>
            <person name="Goker M."/>
            <person name="Salamov A."/>
            <person name="Wisecaver J."/>
            <person name="Long T.M."/>
            <person name="Aerts A.L."/>
            <person name="Barry K."/>
            <person name="Choi C."/>
            <person name="Clum A."/>
            <person name="Coughlan A.Y."/>
            <person name="Deshpande S."/>
            <person name="Douglass A.P."/>
            <person name="Hanson S.J."/>
            <person name="Klenk H.-P."/>
            <person name="Labutti K."/>
            <person name="Lapidus A."/>
            <person name="Lindquist E."/>
            <person name="Lipzen A."/>
            <person name="Meier-Kolthoff J.P."/>
            <person name="Ohm R.A."/>
            <person name="Otillar R.P."/>
            <person name="Pangilinan J."/>
            <person name="Peng Y."/>
            <person name="Rokas A."/>
            <person name="Rosa C.A."/>
            <person name="Scheuner C."/>
            <person name="Sibirny A.A."/>
            <person name="Slot J.C."/>
            <person name="Stielow J.B."/>
            <person name="Sun H."/>
            <person name="Kurtzman C.P."/>
            <person name="Blackwell M."/>
            <person name="Grigoriev I.V."/>
            <person name="Jeffries T.W."/>
        </authorList>
    </citation>
    <scope>NUCLEOTIDE SEQUENCE [LARGE SCALE GENOMIC DNA]</scope>
    <source>
        <strain evidence="2">NRRL Y-1933</strain>
    </source>
</reference>
<dbReference type="AlphaFoldDB" id="A0A1E4RFN1"/>
<dbReference type="STRING" id="984485.A0A1E4RFN1"/>
<name>A0A1E4RFN1_9ASCO</name>
<dbReference type="Proteomes" id="UP000095085">
    <property type="component" value="Unassembled WGS sequence"/>
</dbReference>
<accession>A0A1E4RFN1</accession>